<gene>
    <name evidence="1" type="ORF">QAD02_016364</name>
</gene>
<accession>A0ACC2PDQ3</accession>
<reference evidence="1" key="1">
    <citation type="submission" date="2023-04" db="EMBL/GenBank/DDBJ databases">
        <title>A chromosome-level genome assembly of the parasitoid wasp Eretmocerus hayati.</title>
        <authorList>
            <person name="Zhong Y."/>
            <person name="Liu S."/>
            <person name="Liu Y."/>
        </authorList>
    </citation>
    <scope>NUCLEOTIDE SEQUENCE</scope>
    <source>
        <strain evidence="1">ZJU_SS_LIU_2023</strain>
    </source>
</reference>
<protein>
    <submittedName>
        <fullName evidence="1">Uncharacterized protein</fullName>
    </submittedName>
</protein>
<proteinExistence type="predicted"/>
<keyword evidence="2" id="KW-1185">Reference proteome</keyword>
<evidence type="ECO:0000313" key="2">
    <source>
        <dbReference type="Proteomes" id="UP001239111"/>
    </source>
</evidence>
<organism evidence="1 2">
    <name type="scientific">Eretmocerus hayati</name>
    <dbReference type="NCBI Taxonomy" id="131215"/>
    <lineage>
        <taxon>Eukaryota</taxon>
        <taxon>Metazoa</taxon>
        <taxon>Ecdysozoa</taxon>
        <taxon>Arthropoda</taxon>
        <taxon>Hexapoda</taxon>
        <taxon>Insecta</taxon>
        <taxon>Pterygota</taxon>
        <taxon>Neoptera</taxon>
        <taxon>Endopterygota</taxon>
        <taxon>Hymenoptera</taxon>
        <taxon>Apocrita</taxon>
        <taxon>Proctotrupomorpha</taxon>
        <taxon>Chalcidoidea</taxon>
        <taxon>Aphelinidae</taxon>
        <taxon>Aphelininae</taxon>
        <taxon>Eretmocerus</taxon>
    </lineage>
</organism>
<sequence>MQEESNKVTAAKKYTTALLMSMASGLVEQDAKNEEEVVVCKTWPYMTFGSLCKSAFMKLATVGIIWGVGYMNWNFAWLIPPIAFVVLKSERKKDGDLKRLTAQATALAKERIIIENRIDELPTWVYFPDYDRAEWLNGILYKVWPSVNHYARDLCFNMIQGIITERLADYEIKFPGMGQEFRFERLVLGRIPPKVNGIKVYDKHTSRNEIVLDMDVMYAGDCDITFTMGTYKAGIKDFQLRGMLRVTLKPLIPIIPIVGGVQMFFLNCPIIDFNLVGLADVLDLPGLSDVLRKIITEQIAAFAVLPNKFSVPLTAEVPAELLKTPEPEGILRIHVVQAKHLMKKDIGMLGKGKSDPYAVITVGAQEFKTKTIDNTVDPKWDFWCECIVSSAIAQQLTVQIWDFDDTKKDESLGRATLEVSRVKKKGVVDTWISLELAKHGMVHLRLIWLQLTKNPADLVSALKETQELRVTSMSSALLILYIDSAKNLPCLKGSKQPDVYLEASVGGKTERTGTIMRCSNPVWEQGFTLLVSNPETGTLNIKIYDAKTTSVIGTFTYNLSTLLKTDDLEVKLQPYDLLKSGTDSKVILSMALRILKYEEPESTSDDEEYQDIQSLNKKIVHQESTVSSTAAPDSPLKRQPSKDSIRSSVSNTTTSVAPDARSTLTDDGEVSLHKEFAPSPVSSIPRSESISSSPGLIRRNPSVTSSSGVSKLGRVQLTLRYSVPRQKLIIVIHRVANLPLPPNDPSNVPDPYIKLYLLPDRHKDTKRKTAVIKDNCNPVFDEQFEYIVSQGDINTRILELSVCTQKGWLSTSSNCMGQVLIKLSELDFTQAVTSWYDLEPETKD</sequence>
<name>A0ACC2PDQ3_9HYME</name>
<comment type="caution">
    <text evidence="1">The sequence shown here is derived from an EMBL/GenBank/DDBJ whole genome shotgun (WGS) entry which is preliminary data.</text>
</comment>
<evidence type="ECO:0000313" key="1">
    <source>
        <dbReference type="EMBL" id="KAJ8680577.1"/>
    </source>
</evidence>
<dbReference type="Proteomes" id="UP001239111">
    <property type="component" value="Chromosome 2"/>
</dbReference>
<dbReference type="EMBL" id="CM056742">
    <property type="protein sequence ID" value="KAJ8680577.1"/>
    <property type="molecule type" value="Genomic_DNA"/>
</dbReference>